<gene>
    <name evidence="1" type="ORF">D7004_04475</name>
</gene>
<proteinExistence type="predicted"/>
<dbReference type="Proteomes" id="UP000274046">
    <property type="component" value="Unassembled WGS sequence"/>
</dbReference>
<sequence>MLKTTTIQPMKYELTKLEACLNKWSSEKSLTNVEEQLAAFRQHTWDAEKAIIHSLLLQRNQTSLHTYFSIHMQKLVELCDKLYELFDKNVSHQTIMLTLNLLGALKKAAPTLIDRDLALPKAFRVIQGDIFKNQWQVLLLRFDELSLSPELAQIIELPLDEFSSLKRKLSWFHYIWLKQYFAELEQIDFSKYDQYPGPEHLLHVCLIKLNFNHPRLMTYCCELIKEKANGSEELKEQLFVLSMTKKILKQTTMLTDEPFYQKQQSIVEDICKWIDEELDFRNLYDVAVFTHNGRKVPVNPYKYIYDMTLEQLAFWKKLQYDHKVYIEDNIDNFSIKIAYNSSTKNKEELSVGSITSKLYSKDQKVIAPVHEIVAAMNATLRPILELLERMLEDLRPFMA</sequence>
<evidence type="ECO:0000313" key="2">
    <source>
        <dbReference type="Proteomes" id="UP000274046"/>
    </source>
</evidence>
<keyword evidence="2" id="KW-1185">Reference proteome</keyword>
<dbReference type="AlphaFoldDB" id="A0A3N0C068"/>
<name>A0A3N0C068_9SPHI</name>
<organism evidence="1 2">
    <name type="scientific">Pedobacter jejuensis</name>
    <dbReference type="NCBI Taxonomy" id="1268550"/>
    <lineage>
        <taxon>Bacteria</taxon>
        <taxon>Pseudomonadati</taxon>
        <taxon>Bacteroidota</taxon>
        <taxon>Sphingobacteriia</taxon>
        <taxon>Sphingobacteriales</taxon>
        <taxon>Sphingobacteriaceae</taxon>
        <taxon>Pedobacter</taxon>
    </lineage>
</organism>
<evidence type="ECO:0000313" key="1">
    <source>
        <dbReference type="EMBL" id="RNL55569.1"/>
    </source>
</evidence>
<dbReference type="EMBL" id="RBEE01000005">
    <property type="protein sequence ID" value="RNL55569.1"/>
    <property type="molecule type" value="Genomic_DNA"/>
</dbReference>
<comment type="caution">
    <text evidence="1">The sequence shown here is derived from an EMBL/GenBank/DDBJ whole genome shotgun (WGS) entry which is preliminary data.</text>
</comment>
<accession>A0A3N0C068</accession>
<reference evidence="1 2" key="1">
    <citation type="submission" date="2018-10" db="EMBL/GenBank/DDBJ databases">
        <title>Genome sequencing of Pedobacter jejuensis TNB23.</title>
        <authorList>
            <person name="Cho Y.-J."/>
            <person name="Cho A."/>
            <person name="Kim O.-S."/>
        </authorList>
    </citation>
    <scope>NUCLEOTIDE SEQUENCE [LARGE SCALE GENOMIC DNA]</scope>
    <source>
        <strain evidence="1 2">TNB23</strain>
    </source>
</reference>
<protein>
    <submittedName>
        <fullName evidence="1">Uncharacterized protein</fullName>
    </submittedName>
</protein>